<comment type="caution">
    <text evidence="2">The sequence shown here is derived from an EMBL/GenBank/DDBJ whole genome shotgun (WGS) entry which is preliminary data.</text>
</comment>
<feature type="transmembrane region" description="Helical" evidence="1">
    <location>
        <begin position="79"/>
        <end position="99"/>
    </location>
</feature>
<accession>A0ABX0GFE7</accession>
<proteinExistence type="predicted"/>
<keyword evidence="3" id="KW-1185">Reference proteome</keyword>
<dbReference type="Proteomes" id="UP000697802">
    <property type="component" value="Unassembled WGS sequence"/>
</dbReference>
<keyword evidence="1" id="KW-1133">Transmembrane helix</keyword>
<dbReference type="EMBL" id="PUJU01000014">
    <property type="protein sequence ID" value="NHB87808.1"/>
    <property type="molecule type" value="Genomic_DNA"/>
</dbReference>
<sequence length="136" mass="15593">MFTIPFDLFGFIDAIRSNPGILIITAIFGPVGVMLCLIPFARMPGISRVIQTLVINLLTSVFVNLLCVIVFYLTFAIDIIRLFWILIIVQTACLSFWFINKEAVFKLAGQYGTIRQRHLEIEGKNNTKKKKRKRKK</sequence>
<evidence type="ECO:0000256" key="1">
    <source>
        <dbReference type="SAM" id="Phobius"/>
    </source>
</evidence>
<evidence type="ECO:0000313" key="2">
    <source>
        <dbReference type="EMBL" id="NHB87808.1"/>
    </source>
</evidence>
<feature type="transmembrane region" description="Helical" evidence="1">
    <location>
        <begin position="53"/>
        <end position="73"/>
    </location>
</feature>
<protein>
    <submittedName>
        <fullName evidence="2">Uncharacterized protein</fullName>
    </submittedName>
</protein>
<keyword evidence="1" id="KW-0472">Membrane</keyword>
<feature type="transmembrane region" description="Helical" evidence="1">
    <location>
        <begin position="20"/>
        <end position="41"/>
    </location>
</feature>
<keyword evidence="1" id="KW-0812">Transmembrane</keyword>
<evidence type="ECO:0000313" key="3">
    <source>
        <dbReference type="Proteomes" id="UP000697802"/>
    </source>
</evidence>
<reference evidence="2 3" key="1">
    <citation type="submission" date="2018-02" db="EMBL/GenBank/DDBJ databases">
        <authorList>
            <person name="Machado R.A."/>
        </authorList>
    </citation>
    <scope>NUCLEOTIDE SEQUENCE [LARGE SCALE GENOMIC DNA]</scope>
    <source>
        <strain evidence="2 3">T327</strain>
    </source>
</reference>
<gene>
    <name evidence="2" type="ORF">C5471_08870</name>
</gene>
<name>A0ABX0GFE7_9GAMM</name>
<organism evidence="2 3">
    <name type="scientific">Photorhabdus tasmaniensis</name>
    <dbReference type="NCBI Taxonomy" id="1004159"/>
    <lineage>
        <taxon>Bacteria</taxon>
        <taxon>Pseudomonadati</taxon>
        <taxon>Pseudomonadota</taxon>
        <taxon>Gammaproteobacteria</taxon>
        <taxon>Enterobacterales</taxon>
        <taxon>Morganellaceae</taxon>
        <taxon>Photorhabdus</taxon>
    </lineage>
</organism>
<dbReference type="RefSeq" id="WP_133815881.1">
    <property type="nucleotide sequence ID" value="NZ_CAWPIF010000014.1"/>
</dbReference>